<evidence type="ECO:0000313" key="1">
    <source>
        <dbReference type="EMBL" id="CSC59003.1"/>
    </source>
</evidence>
<evidence type="ECO:0000313" key="2">
    <source>
        <dbReference type="Proteomes" id="UP000041770"/>
    </source>
</evidence>
<dbReference type="AlphaFoldDB" id="A0A655YQV3"/>
<name>A0A655YQV3_VIBCL</name>
<proteinExistence type="predicted"/>
<reference evidence="1 2" key="1">
    <citation type="submission" date="2015-07" db="EMBL/GenBank/DDBJ databases">
        <authorList>
            <consortium name="Pathogen Informatics"/>
        </authorList>
    </citation>
    <scope>NUCLEOTIDE SEQUENCE [LARGE SCALE GENOMIC DNA]</scope>
    <source>
        <strain evidence="1 2">A316</strain>
    </source>
</reference>
<organism evidence="1 2">
    <name type="scientific">Vibrio cholerae</name>
    <dbReference type="NCBI Taxonomy" id="666"/>
    <lineage>
        <taxon>Bacteria</taxon>
        <taxon>Pseudomonadati</taxon>
        <taxon>Pseudomonadota</taxon>
        <taxon>Gammaproteobacteria</taxon>
        <taxon>Vibrionales</taxon>
        <taxon>Vibrionaceae</taxon>
        <taxon>Vibrio</taxon>
    </lineage>
</organism>
<dbReference type="Proteomes" id="UP000041770">
    <property type="component" value="Unassembled WGS sequence"/>
</dbReference>
<gene>
    <name evidence="1" type="ORF">ERS013200_01767</name>
</gene>
<protein>
    <submittedName>
        <fullName evidence="1">Uncharacterized protein</fullName>
    </submittedName>
</protein>
<dbReference type="EMBL" id="CWQY01000009">
    <property type="protein sequence ID" value="CSC59003.1"/>
    <property type="molecule type" value="Genomic_DNA"/>
</dbReference>
<accession>A0A655YQV3</accession>
<sequence length="38" mass="4558">MQRVDFILQRLESVIALFFRARFSKRFRAVNIPFTGNL</sequence>